<dbReference type="SUPFAM" id="SSF47336">
    <property type="entry name" value="ACP-like"/>
    <property type="match status" value="1"/>
</dbReference>
<dbReference type="AlphaFoldDB" id="A0A2S9Q3B5"/>
<evidence type="ECO:0000313" key="3">
    <source>
        <dbReference type="Proteomes" id="UP000239322"/>
    </source>
</evidence>
<gene>
    <name evidence="2" type="ORF">C6N75_00410</name>
</gene>
<proteinExistence type="predicted"/>
<protein>
    <submittedName>
        <fullName evidence="2">D-alanyl carrier protein</fullName>
    </submittedName>
</protein>
<dbReference type="Gene3D" id="1.10.1200.10">
    <property type="entry name" value="ACP-like"/>
    <property type="match status" value="1"/>
</dbReference>
<accession>A0A2S9Q3B5</accession>
<comment type="caution">
    <text evidence="2">The sequence shown here is derived from an EMBL/GenBank/DDBJ whole genome shotgun (WGS) entry which is preliminary data.</text>
</comment>
<dbReference type="InterPro" id="IPR009081">
    <property type="entry name" value="PP-bd_ACP"/>
</dbReference>
<dbReference type="RefSeq" id="WP_105866806.1">
    <property type="nucleotide sequence ID" value="NZ_PVLV01000005.1"/>
</dbReference>
<name>A0A2S9Q3B5_9ACTN</name>
<evidence type="ECO:0000313" key="2">
    <source>
        <dbReference type="EMBL" id="PRH81128.1"/>
    </source>
</evidence>
<dbReference type="Pfam" id="PF00550">
    <property type="entry name" value="PP-binding"/>
    <property type="match status" value="1"/>
</dbReference>
<feature type="domain" description="Carrier" evidence="1">
    <location>
        <begin position="8"/>
        <end position="86"/>
    </location>
</feature>
<dbReference type="Proteomes" id="UP000239322">
    <property type="component" value="Unassembled WGS sequence"/>
</dbReference>
<dbReference type="OrthoDB" id="677810at2"/>
<dbReference type="EMBL" id="PVLV01000005">
    <property type="protein sequence ID" value="PRH81128.1"/>
    <property type="molecule type" value="Genomic_DNA"/>
</dbReference>
<keyword evidence="3" id="KW-1185">Reference proteome</keyword>
<evidence type="ECO:0000259" key="1">
    <source>
        <dbReference type="PROSITE" id="PS50075"/>
    </source>
</evidence>
<dbReference type="PROSITE" id="PS50075">
    <property type="entry name" value="CARRIER"/>
    <property type="match status" value="1"/>
</dbReference>
<organism evidence="2 3">
    <name type="scientific">Streptomyces solincola</name>
    <dbReference type="NCBI Taxonomy" id="2100817"/>
    <lineage>
        <taxon>Bacteria</taxon>
        <taxon>Bacillati</taxon>
        <taxon>Actinomycetota</taxon>
        <taxon>Actinomycetes</taxon>
        <taxon>Kitasatosporales</taxon>
        <taxon>Streptomycetaceae</taxon>
        <taxon>Streptomyces</taxon>
    </lineage>
</organism>
<dbReference type="InterPro" id="IPR036736">
    <property type="entry name" value="ACP-like_sf"/>
</dbReference>
<reference evidence="2 3" key="1">
    <citation type="submission" date="2018-03" db="EMBL/GenBank/DDBJ databases">
        <title>Novel Streptomyces sp. from soil.</title>
        <authorList>
            <person name="Tan G.Y.A."/>
            <person name="Lee Z.Y."/>
        </authorList>
    </citation>
    <scope>NUCLEOTIDE SEQUENCE [LARGE SCALE GENOMIC DNA]</scope>
    <source>
        <strain evidence="2 3">ST5x</strain>
    </source>
</reference>
<sequence length="92" mass="10416">MSIDTTAAAQTDTRARIAEYLSRFFPVHDLKDDENIFELGFVSSMFAMQLVSFTEHEFGITVENEDLELEHFQSISALDAFVTRKLLAAAPR</sequence>